<reference evidence="2" key="1">
    <citation type="journal article" date="2022" name="bioRxiv">
        <title>Sequencing and chromosome-scale assembly of the giantPleurodeles waltlgenome.</title>
        <authorList>
            <person name="Brown T."/>
            <person name="Elewa A."/>
            <person name="Iarovenko S."/>
            <person name="Subramanian E."/>
            <person name="Araus A.J."/>
            <person name="Petzold A."/>
            <person name="Susuki M."/>
            <person name="Suzuki K.-i.T."/>
            <person name="Hayashi T."/>
            <person name="Toyoda A."/>
            <person name="Oliveira C."/>
            <person name="Osipova E."/>
            <person name="Leigh N.D."/>
            <person name="Simon A."/>
            <person name="Yun M.H."/>
        </authorList>
    </citation>
    <scope>NUCLEOTIDE SEQUENCE</scope>
    <source>
        <strain evidence="2">20211129_DDA</strain>
        <tissue evidence="2">Liver</tissue>
    </source>
</reference>
<dbReference type="Proteomes" id="UP001066276">
    <property type="component" value="Chromosome 5"/>
</dbReference>
<gene>
    <name evidence="2" type="ORF">NDU88_005206</name>
</gene>
<comment type="caution">
    <text evidence="2">The sequence shown here is derived from an EMBL/GenBank/DDBJ whole genome shotgun (WGS) entry which is preliminary data.</text>
</comment>
<proteinExistence type="predicted"/>
<dbReference type="AlphaFoldDB" id="A0AAV7RJ01"/>
<evidence type="ECO:0000313" key="2">
    <source>
        <dbReference type="EMBL" id="KAJ1152431.1"/>
    </source>
</evidence>
<accession>A0AAV7RJ01</accession>
<feature type="region of interest" description="Disordered" evidence="1">
    <location>
        <begin position="87"/>
        <end position="122"/>
    </location>
</feature>
<dbReference type="EMBL" id="JANPWB010000009">
    <property type="protein sequence ID" value="KAJ1152431.1"/>
    <property type="molecule type" value="Genomic_DNA"/>
</dbReference>
<protein>
    <submittedName>
        <fullName evidence="2">Uncharacterized protein</fullName>
    </submittedName>
</protein>
<name>A0AAV7RJ01_PLEWA</name>
<evidence type="ECO:0000256" key="1">
    <source>
        <dbReference type="SAM" id="MobiDB-lite"/>
    </source>
</evidence>
<keyword evidence="3" id="KW-1185">Reference proteome</keyword>
<evidence type="ECO:0000313" key="3">
    <source>
        <dbReference type="Proteomes" id="UP001066276"/>
    </source>
</evidence>
<organism evidence="2 3">
    <name type="scientific">Pleurodeles waltl</name>
    <name type="common">Iberian ribbed newt</name>
    <dbReference type="NCBI Taxonomy" id="8319"/>
    <lineage>
        <taxon>Eukaryota</taxon>
        <taxon>Metazoa</taxon>
        <taxon>Chordata</taxon>
        <taxon>Craniata</taxon>
        <taxon>Vertebrata</taxon>
        <taxon>Euteleostomi</taxon>
        <taxon>Amphibia</taxon>
        <taxon>Batrachia</taxon>
        <taxon>Caudata</taxon>
        <taxon>Salamandroidea</taxon>
        <taxon>Salamandridae</taxon>
        <taxon>Pleurodelinae</taxon>
        <taxon>Pleurodeles</taxon>
    </lineage>
</organism>
<sequence>MCGGEEERGLGPRGRGLWPAACATTRGRRRSLCGGEGACASLLWRCRQWAHPEAGAAGSGVAVRRWRAWDRSAAGPFGEFATVDGEMQQRCPGPWGPSGGQRRSPGPERRAQWRPGAWASLG</sequence>